<gene>
    <name evidence="1" type="ORF">J2S75_000389</name>
</gene>
<dbReference type="EMBL" id="JAUSUI010000001">
    <property type="protein sequence ID" value="MDQ0301378.1"/>
    <property type="molecule type" value="Genomic_DNA"/>
</dbReference>
<evidence type="ECO:0000313" key="2">
    <source>
        <dbReference type="Proteomes" id="UP001224682"/>
    </source>
</evidence>
<keyword evidence="2" id="KW-1185">Reference proteome</keyword>
<organism evidence="1 2">
    <name type="scientific">Ancylobacter polymorphus</name>
    <dbReference type="NCBI Taxonomy" id="223390"/>
    <lineage>
        <taxon>Bacteria</taxon>
        <taxon>Pseudomonadati</taxon>
        <taxon>Pseudomonadota</taxon>
        <taxon>Alphaproteobacteria</taxon>
        <taxon>Hyphomicrobiales</taxon>
        <taxon>Xanthobacteraceae</taxon>
        <taxon>Ancylobacter</taxon>
    </lineage>
</organism>
<dbReference type="RefSeq" id="WP_307017681.1">
    <property type="nucleotide sequence ID" value="NZ_JAUSUI010000001.1"/>
</dbReference>
<dbReference type="Proteomes" id="UP001224682">
    <property type="component" value="Unassembled WGS sequence"/>
</dbReference>
<protein>
    <submittedName>
        <fullName evidence="1">Uncharacterized protein</fullName>
    </submittedName>
</protein>
<proteinExistence type="predicted"/>
<comment type="caution">
    <text evidence="1">The sequence shown here is derived from an EMBL/GenBank/DDBJ whole genome shotgun (WGS) entry which is preliminary data.</text>
</comment>
<name>A0ABU0B6D2_9HYPH</name>
<accession>A0ABU0B6D2</accession>
<sequence length="79" mass="8505">MNAAERIQADALANPARNDTALFTAVRALGLTIRKREGKYRITVPGLPPARAEAVAAYTNDRADAWGTAQFMAAEFNLA</sequence>
<reference evidence="1 2" key="1">
    <citation type="submission" date="2023-07" db="EMBL/GenBank/DDBJ databases">
        <title>Genomic Encyclopedia of Type Strains, Phase IV (KMG-IV): sequencing the most valuable type-strain genomes for metagenomic binning, comparative biology and taxonomic classification.</title>
        <authorList>
            <person name="Goeker M."/>
        </authorList>
    </citation>
    <scope>NUCLEOTIDE SEQUENCE [LARGE SCALE GENOMIC DNA]</scope>
    <source>
        <strain evidence="1 2">DSM 2457</strain>
    </source>
</reference>
<evidence type="ECO:0000313" key="1">
    <source>
        <dbReference type="EMBL" id="MDQ0301378.1"/>
    </source>
</evidence>